<protein>
    <submittedName>
        <fullName evidence="1">Uncharacterized protein</fullName>
    </submittedName>
</protein>
<accession>A0A8S5P0M3</accession>
<dbReference type="EMBL" id="BK015297">
    <property type="protein sequence ID" value="DAE00011.1"/>
    <property type="molecule type" value="Genomic_DNA"/>
</dbReference>
<organism evidence="1">
    <name type="scientific">Siphoviridae sp. ctiMP24</name>
    <dbReference type="NCBI Taxonomy" id="2825621"/>
    <lineage>
        <taxon>Viruses</taxon>
        <taxon>Duplodnaviria</taxon>
        <taxon>Heunggongvirae</taxon>
        <taxon>Uroviricota</taxon>
        <taxon>Caudoviricetes</taxon>
    </lineage>
</organism>
<proteinExistence type="predicted"/>
<evidence type="ECO:0000313" key="1">
    <source>
        <dbReference type="EMBL" id="DAE00011.1"/>
    </source>
</evidence>
<reference evidence="1" key="1">
    <citation type="journal article" date="2021" name="Proc. Natl. Acad. Sci. U.S.A.">
        <title>A Catalog of Tens of Thousands of Viruses from Human Metagenomes Reveals Hidden Associations with Chronic Diseases.</title>
        <authorList>
            <person name="Tisza M.J."/>
            <person name="Buck C.B."/>
        </authorList>
    </citation>
    <scope>NUCLEOTIDE SEQUENCE</scope>
    <source>
        <strain evidence="1">CtiMP24</strain>
    </source>
</reference>
<sequence>MKKKIKLIDWYIKGKYHCDKCPFCWDDYSEYIGDGDCGCYIFGDLRDICRLIPPIRFILGWGKRKKAEYFQAHEYDDFPEWQEKRDAQKIQFDSCFKERILDRYAVFHKDRDGNTFGDSIDADRFCKFDEVNRFCWDCEDLFSPPSYVPLKERWAQLIKDTWHKFIMVFKPYFCK</sequence>
<name>A0A8S5P0M3_9CAUD</name>